<dbReference type="Proteomes" id="UP000069272">
    <property type="component" value="Chromosome 2L"/>
</dbReference>
<dbReference type="PROSITE" id="PS50106">
    <property type="entry name" value="PDZ"/>
    <property type="match status" value="2"/>
</dbReference>
<dbReference type="InterPro" id="IPR001478">
    <property type="entry name" value="PDZ"/>
</dbReference>
<keyword evidence="1" id="KW-0677">Repeat</keyword>
<dbReference type="GO" id="GO:0005886">
    <property type="term" value="C:plasma membrane"/>
    <property type="evidence" value="ECO:0007669"/>
    <property type="project" value="TreeGrafter"/>
</dbReference>
<reference evidence="3 4" key="1">
    <citation type="journal article" date="2017" name="G3 (Bethesda)">
        <title>The Physical Genome Mapping of Anopheles albimanus Corrected Scaffold Misassemblies and Identified Interarm Rearrangements in Genus Anopheles.</title>
        <authorList>
            <person name="Artemov G.N."/>
            <person name="Peery A.N."/>
            <person name="Jiang X."/>
            <person name="Tu Z."/>
            <person name="Stegniy V.N."/>
            <person name="Sharakhova M.V."/>
            <person name="Sharakhov I.V."/>
        </authorList>
    </citation>
    <scope>NUCLEOTIDE SEQUENCE [LARGE SCALE GENOMIC DNA]</scope>
    <source>
        <strain evidence="3 4">ALBI9_A</strain>
    </source>
</reference>
<feature type="domain" description="PDZ" evidence="2">
    <location>
        <begin position="11"/>
        <end position="78"/>
    </location>
</feature>
<dbReference type="EnsemblMetazoa" id="AALB000002-RA">
    <property type="protein sequence ID" value="AALB000002-PA"/>
    <property type="gene ID" value="AALB000002"/>
</dbReference>
<dbReference type="Pfam" id="PF00595">
    <property type="entry name" value="PDZ"/>
    <property type="match status" value="1"/>
</dbReference>
<dbReference type="PANTHER" id="PTHR12345:SF3">
    <property type="entry name" value="PDZ DOMAIN-CONTAINING PROTEIN"/>
    <property type="match status" value="1"/>
</dbReference>
<dbReference type="InterPro" id="IPR036034">
    <property type="entry name" value="PDZ_sf"/>
</dbReference>
<dbReference type="SUPFAM" id="SSF50156">
    <property type="entry name" value="PDZ domain-like"/>
    <property type="match status" value="2"/>
</dbReference>
<dbReference type="Gene3D" id="2.30.42.10">
    <property type="match status" value="2"/>
</dbReference>
<dbReference type="AlphaFoldDB" id="A0A182F0M9"/>
<feature type="domain" description="PDZ" evidence="2">
    <location>
        <begin position="96"/>
        <end position="171"/>
    </location>
</feature>
<dbReference type="VEuPathDB" id="VectorBase:AALB000002"/>
<dbReference type="STRING" id="7167.A0A182F0M9"/>
<dbReference type="InterPro" id="IPR051230">
    <property type="entry name" value="APP-Binding"/>
</dbReference>
<evidence type="ECO:0000259" key="2">
    <source>
        <dbReference type="PROSITE" id="PS50106"/>
    </source>
</evidence>
<organism evidence="3 4">
    <name type="scientific">Anopheles albimanus</name>
    <name type="common">New world malaria mosquito</name>
    <dbReference type="NCBI Taxonomy" id="7167"/>
    <lineage>
        <taxon>Eukaryota</taxon>
        <taxon>Metazoa</taxon>
        <taxon>Ecdysozoa</taxon>
        <taxon>Arthropoda</taxon>
        <taxon>Hexapoda</taxon>
        <taxon>Insecta</taxon>
        <taxon>Pterygota</taxon>
        <taxon>Neoptera</taxon>
        <taxon>Endopterygota</taxon>
        <taxon>Diptera</taxon>
        <taxon>Nematocera</taxon>
        <taxon>Culicoidea</taxon>
        <taxon>Culicidae</taxon>
        <taxon>Anophelinae</taxon>
        <taxon>Anopheles</taxon>
    </lineage>
</organism>
<dbReference type="PANTHER" id="PTHR12345">
    <property type="entry name" value="SYNTENIN RELATED"/>
    <property type="match status" value="1"/>
</dbReference>
<sequence length="194" mass="21549">MFSKDYTIIDSIRVARGVGGKIGATVRCLEKGGFAICAISQRSPAYVAGLRIGDELVSLGETFLRECSLSDLREPLKKDKRNHLRLCTKDRPGERYITLERESGKGYGFRFVQGEITFVRPNSAAEHAGLETKHHIVEVNEEVVVGLHDEDIEALIWSSMGRLTLCILPSRFYNNLLCSLYTLGSANSLDAVEI</sequence>
<accession>A0A182F0M9</accession>
<dbReference type="GO" id="GO:0005737">
    <property type="term" value="C:cytoplasm"/>
    <property type="evidence" value="ECO:0007669"/>
    <property type="project" value="TreeGrafter"/>
</dbReference>
<evidence type="ECO:0000313" key="4">
    <source>
        <dbReference type="Proteomes" id="UP000069272"/>
    </source>
</evidence>
<protein>
    <recommendedName>
        <fullName evidence="2">PDZ domain-containing protein</fullName>
    </recommendedName>
</protein>
<evidence type="ECO:0000256" key="1">
    <source>
        <dbReference type="ARBA" id="ARBA00022737"/>
    </source>
</evidence>
<reference evidence="3" key="2">
    <citation type="submission" date="2022-08" db="UniProtKB">
        <authorList>
            <consortium name="EnsemblMetazoa"/>
        </authorList>
    </citation>
    <scope>IDENTIFICATION</scope>
    <source>
        <strain evidence="3">STECLA/ALBI9_A</strain>
    </source>
</reference>
<proteinExistence type="predicted"/>
<dbReference type="SMART" id="SM00228">
    <property type="entry name" value="PDZ"/>
    <property type="match status" value="2"/>
</dbReference>
<evidence type="ECO:0000313" key="3">
    <source>
        <dbReference type="EnsemblMetazoa" id="AALB000002-PA"/>
    </source>
</evidence>
<keyword evidence="4" id="KW-1185">Reference proteome</keyword>
<name>A0A182F0M9_ANOAL</name>